<feature type="transmembrane region" description="Helical" evidence="1">
    <location>
        <begin position="15"/>
        <end position="31"/>
    </location>
</feature>
<keyword evidence="3" id="KW-1185">Reference proteome</keyword>
<reference evidence="3" key="1">
    <citation type="submission" date="2017-10" db="EMBL/GenBank/DDBJ databases">
        <title>Completed PacBio SMRT sequence of Methylosinus trichosporium OB3b reveals presence of a third large plasmid.</title>
        <authorList>
            <person name="Charles T.C."/>
            <person name="Lynch M.D.J."/>
            <person name="Heil J.R."/>
            <person name="Cheng J."/>
        </authorList>
    </citation>
    <scope>NUCLEOTIDE SEQUENCE [LARGE SCALE GENOMIC DNA]</scope>
    <source>
        <strain evidence="3">OB3b</strain>
    </source>
</reference>
<keyword evidence="1" id="KW-0472">Membrane</keyword>
<gene>
    <name evidence="2" type="ORF">CQW49_02770</name>
</gene>
<evidence type="ECO:0000313" key="3">
    <source>
        <dbReference type="Proteomes" id="UP000230709"/>
    </source>
</evidence>
<dbReference type="RefSeq" id="WP_003612466.1">
    <property type="nucleotide sequence ID" value="NZ_ADVE02000001.1"/>
</dbReference>
<dbReference type="Proteomes" id="UP000230709">
    <property type="component" value="Chromosome"/>
</dbReference>
<organism evidence="2 3">
    <name type="scientific">Methylosinus trichosporium (strain ATCC 35070 / NCIMB 11131 / UNIQEM 75 / OB3b)</name>
    <dbReference type="NCBI Taxonomy" id="595536"/>
    <lineage>
        <taxon>Bacteria</taxon>
        <taxon>Pseudomonadati</taxon>
        <taxon>Pseudomonadota</taxon>
        <taxon>Alphaproteobacteria</taxon>
        <taxon>Hyphomicrobiales</taxon>
        <taxon>Methylocystaceae</taxon>
        <taxon>Methylosinus</taxon>
    </lineage>
</organism>
<feature type="transmembrane region" description="Helical" evidence="1">
    <location>
        <begin position="38"/>
        <end position="56"/>
    </location>
</feature>
<dbReference type="KEGG" id="mtw:CQW49_02770"/>
<sequence length="64" mass="7124">MSIASWYCDYIGTSIVPYVLLALPLGGAYLYGQKQTRLAWILIGAWVVLQLAMSMVNNFTCYAT</sequence>
<evidence type="ECO:0000256" key="1">
    <source>
        <dbReference type="SAM" id="Phobius"/>
    </source>
</evidence>
<dbReference type="EMBL" id="CP023737">
    <property type="protein sequence ID" value="ATQ66930.1"/>
    <property type="molecule type" value="Genomic_DNA"/>
</dbReference>
<accession>A0A2D2CW36</accession>
<keyword evidence="1" id="KW-1133">Transmembrane helix</keyword>
<keyword evidence="1" id="KW-0812">Transmembrane</keyword>
<dbReference type="AlphaFoldDB" id="A0A2D2CW36"/>
<proteinExistence type="predicted"/>
<protein>
    <submittedName>
        <fullName evidence="2">Uncharacterized protein</fullName>
    </submittedName>
</protein>
<name>A0A2D2CW36_METT3</name>
<dbReference type="STRING" id="595536.GCA_000178815_00395"/>
<evidence type="ECO:0000313" key="2">
    <source>
        <dbReference type="EMBL" id="ATQ66930.1"/>
    </source>
</evidence>